<name>A0ABR0JVG8_9EURO</name>
<dbReference type="EMBL" id="JAVRRG010000264">
    <property type="protein sequence ID" value="KAK5075622.1"/>
    <property type="molecule type" value="Genomic_DNA"/>
</dbReference>
<protein>
    <submittedName>
        <fullName evidence="2">Uncharacterized protein</fullName>
    </submittedName>
</protein>
<keyword evidence="3" id="KW-1185">Reference proteome</keyword>
<feature type="coiled-coil region" evidence="1">
    <location>
        <begin position="389"/>
        <end position="423"/>
    </location>
</feature>
<evidence type="ECO:0000256" key="1">
    <source>
        <dbReference type="SAM" id="Coils"/>
    </source>
</evidence>
<evidence type="ECO:0000313" key="3">
    <source>
        <dbReference type="Proteomes" id="UP001345013"/>
    </source>
</evidence>
<evidence type="ECO:0000313" key="2">
    <source>
        <dbReference type="EMBL" id="KAK5075622.1"/>
    </source>
</evidence>
<reference evidence="2 3" key="1">
    <citation type="submission" date="2023-08" db="EMBL/GenBank/DDBJ databases">
        <title>Black Yeasts Isolated from many extreme environments.</title>
        <authorList>
            <person name="Coleine C."/>
            <person name="Stajich J.E."/>
            <person name="Selbmann L."/>
        </authorList>
    </citation>
    <scope>NUCLEOTIDE SEQUENCE [LARGE SCALE GENOMIC DNA]</scope>
    <source>
        <strain evidence="2 3">CCFEE 5885</strain>
    </source>
</reference>
<comment type="caution">
    <text evidence="2">The sequence shown here is derived from an EMBL/GenBank/DDBJ whole genome shotgun (WGS) entry which is preliminary data.</text>
</comment>
<proteinExistence type="predicted"/>
<sequence length="431" mass="48479">MASLGISAEAVEVVDLTIDDDVEEQKPRIVARSSRQQELANLLERFGVAGLADEVVRLAKEEKEKKNAASWRKFLDVAGGATSWVDIYLSSMDPNVLDAIIRGDLTSRKYQDISLDNSFAKRHQMRENLPQIYLSISCRRKITDKERDWSRVRKVAGCGPSLSEMLQILSTMRSYTNQSADSTMVLKIDTAFAGWTRDNVAAGNVYGRRYLTSNTAKDRIVEWLDQAQSDMQRSSQNGASRDEPLSWCLSEVGFGVRGFRRSMQHRTHEGTNYLFGLYTAVLEYLFPKEFDISTVAMMDVLFPEHADFCEVLGSMLVGSYAMHGGLNPVLAGGADLSRGSKAINRPELDTVWADVRLAFEKKDVWEKVRKVEAAKTEALRKTTQQISGISAAEADIARANQALLEERRQLEESQEQVRQLQEIEDLDLSFE</sequence>
<dbReference type="Proteomes" id="UP001345013">
    <property type="component" value="Unassembled WGS sequence"/>
</dbReference>
<organism evidence="2 3">
    <name type="scientific">Lithohypha guttulata</name>
    <dbReference type="NCBI Taxonomy" id="1690604"/>
    <lineage>
        <taxon>Eukaryota</taxon>
        <taxon>Fungi</taxon>
        <taxon>Dikarya</taxon>
        <taxon>Ascomycota</taxon>
        <taxon>Pezizomycotina</taxon>
        <taxon>Eurotiomycetes</taxon>
        <taxon>Chaetothyriomycetidae</taxon>
        <taxon>Chaetothyriales</taxon>
        <taxon>Trichomeriaceae</taxon>
        <taxon>Lithohypha</taxon>
    </lineage>
</organism>
<keyword evidence="1" id="KW-0175">Coiled coil</keyword>
<gene>
    <name evidence="2" type="ORF">LTR24_010027</name>
</gene>
<accession>A0ABR0JVG8</accession>